<accession>A0A5B7DHC7</accession>
<dbReference type="Proteomes" id="UP000324222">
    <property type="component" value="Unassembled WGS sequence"/>
</dbReference>
<name>A0A5B7DHC7_PORTR</name>
<evidence type="ECO:0000313" key="2">
    <source>
        <dbReference type="Proteomes" id="UP000324222"/>
    </source>
</evidence>
<sequence>MNYHFLQRSLQPSLHGEDEAQHRQQQYSQASVALLPSKIKKIPLHFATKNLKLSLRECRNECRITI</sequence>
<gene>
    <name evidence="1" type="ORF">E2C01_013556</name>
</gene>
<protein>
    <submittedName>
        <fullName evidence="1">Uncharacterized protein</fullName>
    </submittedName>
</protein>
<dbReference type="EMBL" id="VSRR010000890">
    <property type="protein sequence ID" value="MPC20604.1"/>
    <property type="molecule type" value="Genomic_DNA"/>
</dbReference>
<dbReference type="AlphaFoldDB" id="A0A5B7DHC7"/>
<evidence type="ECO:0000313" key="1">
    <source>
        <dbReference type="EMBL" id="MPC20604.1"/>
    </source>
</evidence>
<reference evidence="1 2" key="1">
    <citation type="submission" date="2019-05" db="EMBL/GenBank/DDBJ databases">
        <title>Another draft genome of Portunus trituberculatus and its Hox gene families provides insights of decapod evolution.</title>
        <authorList>
            <person name="Jeong J.-H."/>
            <person name="Song I."/>
            <person name="Kim S."/>
            <person name="Choi T."/>
            <person name="Kim D."/>
            <person name="Ryu S."/>
            <person name="Kim W."/>
        </authorList>
    </citation>
    <scope>NUCLEOTIDE SEQUENCE [LARGE SCALE GENOMIC DNA]</scope>
    <source>
        <tissue evidence="1">Muscle</tissue>
    </source>
</reference>
<keyword evidence="2" id="KW-1185">Reference proteome</keyword>
<proteinExistence type="predicted"/>
<organism evidence="1 2">
    <name type="scientific">Portunus trituberculatus</name>
    <name type="common">Swimming crab</name>
    <name type="synonym">Neptunus trituberculatus</name>
    <dbReference type="NCBI Taxonomy" id="210409"/>
    <lineage>
        <taxon>Eukaryota</taxon>
        <taxon>Metazoa</taxon>
        <taxon>Ecdysozoa</taxon>
        <taxon>Arthropoda</taxon>
        <taxon>Crustacea</taxon>
        <taxon>Multicrustacea</taxon>
        <taxon>Malacostraca</taxon>
        <taxon>Eumalacostraca</taxon>
        <taxon>Eucarida</taxon>
        <taxon>Decapoda</taxon>
        <taxon>Pleocyemata</taxon>
        <taxon>Brachyura</taxon>
        <taxon>Eubrachyura</taxon>
        <taxon>Portunoidea</taxon>
        <taxon>Portunidae</taxon>
        <taxon>Portuninae</taxon>
        <taxon>Portunus</taxon>
    </lineage>
</organism>
<comment type="caution">
    <text evidence="1">The sequence shown here is derived from an EMBL/GenBank/DDBJ whole genome shotgun (WGS) entry which is preliminary data.</text>
</comment>